<sequence length="98" mass="11323">MIWNIIDRRERPYRWREVNAIIEAVEHDNSCQDADQAPDSDPVLIVDYDALEAVSVAEAVKWANEQRCPVTLYLYDSGRGFEAEEHFQAVGNRLQNDD</sequence>
<accession>A0A0E9MRZ9</accession>
<proteinExistence type="predicted"/>
<name>A0A0E9MRZ9_9SPHN</name>
<dbReference type="EMBL" id="BBWU01000039">
    <property type="protein sequence ID" value="GAO39890.1"/>
    <property type="molecule type" value="Genomic_DNA"/>
</dbReference>
<keyword evidence="2" id="KW-1185">Reference proteome</keyword>
<gene>
    <name evidence="1" type="ORF">SCH01S_39_01750</name>
</gene>
<protein>
    <submittedName>
        <fullName evidence="1">Uncharacterized protein</fullName>
    </submittedName>
</protein>
<evidence type="ECO:0000313" key="2">
    <source>
        <dbReference type="Proteomes" id="UP000033202"/>
    </source>
</evidence>
<dbReference type="Proteomes" id="UP000033202">
    <property type="component" value="Unassembled WGS sequence"/>
</dbReference>
<dbReference type="RefSeq" id="WP_084689503.1">
    <property type="nucleotide sequence ID" value="NZ_BBWU01000039.1"/>
</dbReference>
<reference evidence="1 2" key="1">
    <citation type="submission" date="2015-04" db="EMBL/GenBank/DDBJ databases">
        <title>Whole genome shotgun sequence of Sphingomonas changbaiensis NBRC 104936.</title>
        <authorList>
            <person name="Katano-Makiyama Y."/>
            <person name="Hosoyama A."/>
            <person name="Hashimoto M."/>
            <person name="Noguchi M."/>
            <person name="Tsuchikane K."/>
            <person name="Ohji S."/>
            <person name="Yamazoe A."/>
            <person name="Ichikawa N."/>
            <person name="Kimura A."/>
            <person name="Fujita N."/>
        </authorList>
    </citation>
    <scope>NUCLEOTIDE SEQUENCE [LARGE SCALE GENOMIC DNA]</scope>
    <source>
        <strain evidence="1 2">NBRC 104936</strain>
    </source>
</reference>
<evidence type="ECO:0000313" key="1">
    <source>
        <dbReference type="EMBL" id="GAO39890.1"/>
    </source>
</evidence>
<dbReference type="OrthoDB" id="7867624at2"/>
<organism evidence="1 2">
    <name type="scientific">Sphingomonas changbaiensis NBRC 104936</name>
    <dbReference type="NCBI Taxonomy" id="1219043"/>
    <lineage>
        <taxon>Bacteria</taxon>
        <taxon>Pseudomonadati</taxon>
        <taxon>Pseudomonadota</taxon>
        <taxon>Alphaproteobacteria</taxon>
        <taxon>Sphingomonadales</taxon>
        <taxon>Sphingomonadaceae</taxon>
        <taxon>Sphingomonas</taxon>
    </lineage>
</organism>
<dbReference type="AlphaFoldDB" id="A0A0E9MRZ9"/>
<comment type="caution">
    <text evidence="1">The sequence shown here is derived from an EMBL/GenBank/DDBJ whole genome shotgun (WGS) entry which is preliminary data.</text>
</comment>